<dbReference type="Proteomes" id="UP000187486">
    <property type="component" value="Unassembled WGS sequence"/>
</dbReference>
<dbReference type="AlphaFoldDB" id="A0A1R0KV37"/>
<evidence type="ECO:0000313" key="3">
    <source>
        <dbReference type="Proteomes" id="UP000187486"/>
    </source>
</evidence>
<keyword evidence="3" id="KW-1185">Reference proteome</keyword>
<keyword evidence="1" id="KW-0472">Membrane</keyword>
<keyword evidence="1" id="KW-1133">Transmembrane helix</keyword>
<feature type="transmembrane region" description="Helical" evidence="1">
    <location>
        <begin position="20"/>
        <end position="41"/>
    </location>
</feature>
<comment type="caution">
    <text evidence="2">The sequence shown here is derived from an EMBL/GenBank/DDBJ whole genome shotgun (WGS) entry which is preliminary data.</text>
</comment>
<accession>A0A1R0KV37</accession>
<organism evidence="2 3">
    <name type="scientific">Amycolatopsis coloradensis</name>
    <dbReference type="NCBI Taxonomy" id="76021"/>
    <lineage>
        <taxon>Bacteria</taxon>
        <taxon>Bacillati</taxon>
        <taxon>Actinomycetota</taxon>
        <taxon>Actinomycetes</taxon>
        <taxon>Pseudonocardiales</taxon>
        <taxon>Pseudonocardiaceae</taxon>
        <taxon>Amycolatopsis</taxon>
    </lineage>
</organism>
<evidence type="ECO:0008006" key="4">
    <source>
        <dbReference type="Google" id="ProtNLM"/>
    </source>
</evidence>
<evidence type="ECO:0000256" key="1">
    <source>
        <dbReference type="SAM" id="Phobius"/>
    </source>
</evidence>
<reference evidence="2 3" key="1">
    <citation type="submission" date="2016-01" db="EMBL/GenBank/DDBJ databases">
        <title>Amycolatopsis coloradensis genome sequencing and assembly.</title>
        <authorList>
            <person name="Mayilraj S."/>
        </authorList>
    </citation>
    <scope>NUCLEOTIDE SEQUENCE [LARGE SCALE GENOMIC DNA]</scope>
    <source>
        <strain evidence="2 3">DSM 44225</strain>
    </source>
</reference>
<proteinExistence type="predicted"/>
<feature type="transmembrane region" description="Helical" evidence="1">
    <location>
        <begin position="53"/>
        <end position="74"/>
    </location>
</feature>
<protein>
    <recommendedName>
        <fullName evidence="4">DUF304 domain-containing protein</fullName>
    </recommendedName>
</protein>
<keyword evidence="1" id="KW-0812">Transmembrane</keyword>
<sequence>MTELGAYIERFETNSRSRALRGLAAMAIGAPIAFFGVVLFLMGQEAGASGGEMFLGVVIGGGLGLMLMGAWACWHAISKRGETFTLYERGFVHTWSKSTTVVPWHDVEAVIDHTKKNVLAKALGGDVGCLVKLTDGKKILINGFTEGAALLANDISDAVGRRRA</sequence>
<dbReference type="RefSeq" id="WP_076160684.1">
    <property type="nucleotide sequence ID" value="NZ_JBEZVB010000072.1"/>
</dbReference>
<dbReference type="STRING" id="76021.BS329_14410"/>
<name>A0A1R0KV37_9PSEU</name>
<dbReference type="OrthoDB" id="3622113at2"/>
<dbReference type="EMBL" id="MQUQ01000006">
    <property type="protein sequence ID" value="OLZ52500.1"/>
    <property type="molecule type" value="Genomic_DNA"/>
</dbReference>
<evidence type="ECO:0000313" key="2">
    <source>
        <dbReference type="EMBL" id="OLZ52500.1"/>
    </source>
</evidence>
<gene>
    <name evidence="2" type="ORF">BS329_14410</name>
</gene>